<organism evidence="1 2">
    <name type="scientific">Cytobacillus oceanisediminis 2691</name>
    <dbReference type="NCBI Taxonomy" id="1196031"/>
    <lineage>
        <taxon>Bacteria</taxon>
        <taxon>Bacillati</taxon>
        <taxon>Bacillota</taxon>
        <taxon>Bacilli</taxon>
        <taxon>Bacillales</taxon>
        <taxon>Bacillaceae</taxon>
        <taxon>Cytobacillus</taxon>
    </lineage>
</organism>
<dbReference type="STRING" id="1196031.A361_25435"/>
<gene>
    <name evidence="1" type="ORF">A361_25435</name>
</gene>
<dbReference type="SUPFAM" id="SSF53474">
    <property type="entry name" value="alpha/beta-Hydrolases"/>
    <property type="match status" value="1"/>
</dbReference>
<dbReference type="InterPro" id="IPR029058">
    <property type="entry name" value="AB_hydrolase_fold"/>
</dbReference>
<accession>A0A160MH26</accession>
<evidence type="ECO:0000313" key="2">
    <source>
        <dbReference type="Proteomes" id="UP000077856"/>
    </source>
</evidence>
<dbReference type="EMBL" id="CP015506">
    <property type="protein sequence ID" value="AND42353.1"/>
    <property type="molecule type" value="Genomic_DNA"/>
</dbReference>
<name>A0A160MH26_9BACI</name>
<dbReference type="Proteomes" id="UP000077856">
    <property type="component" value="Chromosome"/>
</dbReference>
<reference evidence="1 2" key="1">
    <citation type="submission" date="2016-04" db="EMBL/GenBank/DDBJ databases">
        <title>Complete genome sequence of Bacillus oceanisediminis strain 2691.</title>
        <authorList>
            <person name="Jeong H."/>
            <person name="Kim H.J."/>
            <person name="Lee D.-W."/>
        </authorList>
    </citation>
    <scope>NUCLEOTIDE SEQUENCE [LARGE SCALE GENOMIC DNA]</scope>
    <source>
        <strain evidence="1 2">2691</strain>
    </source>
</reference>
<dbReference type="eggNOG" id="ENOG502ZWUV">
    <property type="taxonomic scope" value="Bacteria"/>
</dbReference>
<dbReference type="KEGG" id="bon:A361_25435"/>
<evidence type="ECO:0000313" key="1">
    <source>
        <dbReference type="EMBL" id="AND42353.1"/>
    </source>
</evidence>
<proteinExistence type="predicted"/>
<protein>
    <submittedName>
        <fullName evidence="1">Uncharacterized protein</fullName>
    </submittedName>
</protein>
<dbReference type="RefSeq" id="WP_019380680.1">
    <property type="nucleotide sequence ID" value="NZ_CP015506.1"/>
</dbReference>
<dbReference type="NCBIfam" id="NF047388">
    <property type="entry name" value="SA1320_fam"/>
    <property type="match status" value="1"/>
</dbReference>
<dbReference type="AlphaFoldDB" id="A0A160MH26"/>
<sequence length="704" mass="78113">MDTLKGSPNINTGIAANNDKDLVELAGLHAYTYPLFESVLQVNNTDYTVIDTRYEDPTGLDAMTVVNMETEEISIIYVGTDASGKYGNKDILTDAQLLSDLTPAQLAAARSYYTEMNQKFNQVGGVKSIAGNSLGGGLVGAVAVENPEVNAVTLNPALLPEGMVDPNQTYDNITNYFSSYDVLTQTLIALDLHGRIPGKQYEIFNGIPEFSKLATNHTGYLRNEDGSQFYVIGEVGKPGYGRIYIDADAHIVSSIWTGIPLYGGHSERIEINKENLDILASSLQSHVTERLNLAHEYLGNSVAIVEDEGNRFYERLNRLQNTFEDLFENIISEPLFLGITAISNRLTAEIDHLISLLNIAESHSKSLNYILNSPPAELLEHIFRTNVSVESLFAELRNQLYELRSDIQNISRGIINIVSDKIPELFRGGKDAWYDAIVGELNAHYGIVNGNRDKLLSHISEFQKQVQDVAANFQMRDQSLGQSIKSKSTHSDSISVQGTNTYKLEDSPYMELRMKIKEFQMDTAYTAFTASTQALLFPLLEKGQLLTFAVESTLEILSSSIKGAANFALSYTIPGKLISLFSDFDDKIRNSIANALEPLDELAATIEGVRKGLGRLIVEYPTLLNNFRPYVETAIFDNSGYFNVHLYNLASIAILREMEMLFDDVVYQLGNHKAEAIDALCEVSKKVKSNMGILYEQVDRGTIN</sequence>